<dbReference type="EC" id="3.5.99.10" evidence="1"/>
<dbReference type="InterPro" id="IPR006175">
    <property type="entry name" value="YjgF/YER057c/UK114"/>
</dbReference>
<dbReference type="SUPFAM" id="SSF55298">
    <property type="entry name" value="YjgF-like"/>
    <property type="match status" value="1"/>
</dbReference>
<name>A0AAJ1U614_9ACTN</name>
<dbReference type="InterPro" id="IPR035959">
    <property type="entry name" value="RutC-like_sf"/>
</dbReference>
<protein>
    <submittedName>
        <fullName evidence="1">2-iminobutanoate/2-iminopropanoate deaminase</fullName>
        <ecNumber evidence="1">3.5.99.10</ecNumber>
    </submittedName>
</protein>
<keyword evidence="1" id="KW-0378">Hydrolase</keyword>
<dbReference type="Gene3D" id="3.30.1330.40">
    <property type="entry name" value="RutC-like"/>
    <property type="match status" value="1"/>
</dbReference>
<comment type="caution">
    <text evidence="1">The sequence shown here is derived from an EMBL/GenBank/DDBJ whole genome shotgun (WGS) entry which is preliminary data.</text>
</comment>
<sequence>MTASTPVGPALSPARWIGGQLHTSGLAAIGPGGVTHAHFHDQVEAVMGQLAQILDDHGLRMTDVASVSVYLASMDDFAAFDAAYRRFFSPPFPVRTTIACGLYPGLLFELSAIAQA</sequence>
<dbReference type="PANTHER" id="PTHR11803">
    <property type="entry name" value="2-IMINOBUTANOATE/2-IMINOPROPANOATE DEAMINASE RIDA"/>
    <property type="match status" value="1"/>
</dbReference>
<dbReference type="Pfam" id="PF01042">
    <property type="entry name" value="Ribonuc_L-PSP"/>
    <property type="match status" value="1"/>
</dbReference>
<dbReference type="AlphaFoldDB" id="A0AAJ1U614"/>
<dbReference type="GO" id="GO:0005829">
    <property type="term" value="C:cytosol"/>
    <property type="evidence" value="ECO:0007669"/>
    <property type="project" value="TreeGrafter"/>
</dbReference>
<dbReference type="PANTHER" id="PTHR11803:SF39">
    <property type="entry name" value="2-IMINOBUTANOATE_2-IMINOPROPANOATE DEAMINASE"/>
    <property type="match status" value="1"/>
</dbReference>
<accession>A0AAJ1U614</accession>
<dbReference type="GO" id="GO:0120241">
    <property type="term" value="F:2-iminobutanoate/2-iminopropanoate deaminase"/>
    <property type="evidence" value="ECO:0007669"/>
    <property type="project" value="UniProtKB-EC"/>
</dbReference>
<organism evidence="1 2">
    <name type="scientific">Nocardioides zeae</name>
    <dbReference type="NCBI Taxonomy" id="1457234"/>
    <lineage>
        <taxon>Bacteria</taxon>
        <taxon>Bacillati</taxon>
        <taxon>Actinomycetota</taxon>
        <taxon>Actinomycetes</taxon>
        <taxon>Propionibacteriales</taxon>
        <taxon>Nocardioidaceae</taxon>
        <taxon>Nocardioides</taxon>
    </lineage>
</organism>
<dbReference type="Proteomes" id="UP001239215">
    <property type="component" value="Unassembled WGS sequence"/>
</dbReference>
<evidence type="ECO:0000313" key="1">
    <source>
        <dbReference type="EMBL" id="MDQ1106680.1"/>
    </source>
</evidence>
<dbReference type="EMBL" id="JAUTAN010000001">
    <property type="protein sequence ID" value="MDQ1106680.1"/>
    <property type="molecule type" value="Genomic_DNA"/>
</dbReference>
<gene>
    <name evidence="1" type="ORF">QE405_003964</name>
</gene>
<reference evidence="1" key="1">
    <citation type="submission" date="2023-07" db="EMBL/GenBank/DDBJ databases">
        <title>Functional and genomic diversity of the sorghum phyllosphere microbiome.</title>
        <authorList>
            <person name="Shade A."/>
        </authorList>
    </citation>
    <scope>NUCLEOTIDE SEQUENCE</scope>
    <source>
        <strain evidence="1">SORGH_AS_1067</strain>
    </source>
</reference>
<proteinExistence type="predicted"/>
<evidence type="ECO:0000313" key="2">
    <source>
        <dbReference type="Proteomes" id="UP001239215"/>
    </source>
</evidence>
<dbReference type="CDD" id="cd00448">
    <property type="entry name" value="YjgF_YER057c_UK114_family"/>
    <property type="match status" value="1"/>
</dbReference>
<dbReference type="RefSeq" id="WP_307204594.1">
    <property type="nucleotide sequence ID" value="NZ_JAUTAN010000001.1"/>
</dbReference>